<evidence type="ECO:0000313" key="2">
    <source>
        <dbReference type="Proteomes" id="UP001151760"/>
    </source>
</evidence>
<gene>
    <name evidence="1" type="ORF">Tco_0992451</name>
</gene>
<reference evidence="1" key="2">
    <citation type="submission" date="2022-01" db="EMBL/GenBank/DDBJ databases">
        <authorList>
            <person name="Yamashiro T."/>
            <person name="Shiraishi A."/>
            <person name="Satake H."/>
            <person name="Nakayama K."/>
        </authorList>
    </citation>
    <scope>NUCLEOTIDE SEQUENCE</scope>
</reference>
<sequence>MLGLRERMDLDLEARMMGETLILNRSFDPLYGDYIELNDLNEPLELRRNRNDDLEPTIEEADVVNELMMDLVKTRKFYNSIMKDKIEYEGKNVVKTFMNVPVFVGNFCVVTNFAVMENMDIYRDKDMGDVIIGEPFCKVSCVEARSPVDLEFLDAEGARGLIGVLRFCLCHLSQLLCLSHNSDTAPEGVSSCTDASGSQPRSILKKHRIPPAKSDSLKKVEDTLLRLIRSSLRTTNRVDSSSSSKAYEKLNSLFSVCMKCTVPDLAFIVSSRPFPPKGSYPMIEVEKKNHLCSALVQIVGMSCVRSDTHSALKFVNWYKLNEKTFNLQLLKTAWFSKPCQDEKSNELLIRDLGPLWDYSRHSSQCHDRPDQLGLGIERHRHWHYNRYADADLQVVRTLAEVTSAVLQVSAQDELNGISHSYQKLKTFYKGILDLRPEYIRDEKIFNSYKDAKTLMQAIENIFRGNTATKKTQNNLLKQQYENFVASSTEVIEQTYERLQKLISQLEMHGEVIPQEDIN</sequence>
<dbReference type="Proteomes" id="UP001151760">
    <property type="component" value="Unassembled WGS sequence"/>
</dbReference>
<accession>A0ABQ5F3M7</accession>
<dbReference type="EMBL" id="BQNB010016927">
    <property type="protein sequence ID" value="GJT57397.1"/>
    <property type="molecule type" value="Genomic_DNA"/>
</dbReference>
<name>A0ABQ5F3M7_9ASTR</name>
<evidence type="ECO:0000313" key="1">
    <source>
        <dbReference type="EMBL" id="GJT57397.1"/>
    </source>
</evidence>
<protein>
    <submittedName>
        <fullName evidence="1">Uncharacterized protein</fullName>
    </submittedName>
</protein>
<keyword evidence="2" id="KW-1185">Reference proteome</keyword>
<proteinExistence type="predicted"/>
<organism evidence="1 2">
    <name type="scientific">Tanacetum coccineum</name>
    <dbReference type="NCBI Taxonomy" id="301880"/>
    <lineage>
        <taxon>Eukaryota</taxon>
        <taxon>Viridiplantae</taxon>
        <taxon>Streptophyta</taxon>
        <taxon>Embryophyta</taxon>
        <taxon>Tracheophyta</taxon>
        <taxon>Spermatophyta</taxon>
        <taxon>Magnoliopsida</taxon>
        <taxon>eudicotyledons</taxon>
        <taxon>Gunneridae</taxon>
        <taxon>Pentapetalae</taxon>
        <taxon>asterids</taxon>
        <taxon>campanulids</taxon>
        <taxon>Asterales</taxon>
        <taxon>Asteraceae</taxon>
        <taxon>Asteroideae</taxon>
        <taxon>Anthemideae</taxon>
        <taxon>Anthemidinae</taxon>
        <taxon>Tanacetum</taxon>
    </lineage>
</organism>
<comment type="caution">
    <text evidence="1">The sequence shown here is derived from an EMBL/GenBank/DDBJ whole genome shotgun (WGS) entry which is preliminary data.</text>
</comment>
<reference evidence="1" key="1">
    <citation type="journal article" date="2022" name="Int. J. Mol. Sci.">
        <title>Draft Genome of Tanacetum Coccineum: Genomic Comparison of Closely Related Tanacetum-Family Plants.</title>
        <authorList>
            <person name="Yamashiro T."/>
            <person name="Shiraishi A."/>
            <person name="Nakayama K."/>
            <person name="Satake H."/>
        </authorList>
    </citation>
    <scope>NUCLEOTIDE SEQUENCE</scope>
</reference>